<evidence type="ECO:0000313" key="1">
    <source>
        <dbReference type="EMBL" id="VDM37139.1"/>
    </source>
</evidence>
<dbReference type="Proteomes" id="UP000050794">
    <property type="component" value="Unassembled WGS sequence"/>
</dbReference>
<organism evidence="2 3">
    <name type="scientific">Toxocara canis</name>
    <name type="common">Canine roundworm</name>
    <dbReference type="NCBI Taxonomy" id="6265"/>
    <lineage>
        <taxon>Eukaryota</taxon>
        <taxon>Metazoa</taxon>
        <taxon>Ecdysozoa</taxon>
        <taxon>Nematoda</taxon>
        <taxon>Chromadorea</taxon>
        <taxon>Rhabditida</taxon>
        <taxon>Spirurina</taxon>
        <taxon>Ascaridomorpha</taxon>
        <taxon>Ascaridoidea</taxon>
        <taxon>Toxocaridae</taxon>
        <taxon>Toxocara</taxon>
    </lineage>
</organism>
<sequence length="75" mass="8464">MQSARCAIECAKTRKTTNVEMWYAKLCKVELPISRTPPQEDLGGAIGSLSYAHSMTYESFNPLLGRRPLFANHIY</sequence>
<evidence type="ECO:0000313" key="3">
    <source>
        <dbReference type="WBParaSite" id="TCNE_0000588801-mRNA-1"/>
    </source>
</evidence>
<proteinExistence type="predicted"/>
<reference evidence="3" key="1">
    <citation type="submission" date="2016-06" db="UniProtKB">
        <authorList>
            <consortium name="WormBaseParasite"/>
        </authorList>
    </citation>
    <scope>IDENTIFICATION</scope>
</reference>
<gene>
    <name evidence="1" type="ORF">TCNE_LOCUS5888</name>
</gene>
<protein>
    <submittedName>
        <fullName evidence="1 3">Uncharacterized protein</fullName>
    </submittedName>
</protein>
<accession>A0A183UBL8</accession>
<evidence type="ECO:0000313" key="2">
    <source>
        <dbReference type="Proteomes" id="UP000050794"/>
    </source>
</evidence>
<name>A0A183UBL8_TOXCA</name>
<reference evidence="1 2" key="2">
    <citation type="submission" date="2018-11" db="EMBL/GenBank/DDBJ databases">
        <authorList>
            <consortium name="Pathogen Informatics"/>
        </authorList>
    </citation>
    <scope>NUCLEOTIDE SEQUENCE [LARGE SCALE GENOMIC DNA]</scope>
</reference>
<dbReference type="EMBL" id="UYWY01019406">
    <property type="protein sequence ID" value="VDM37139.1"/>
    <property type="molecule type" value="Genomic_DNA"/>
</dbReference>
<dbReference type="WBParaSite" id="TCNE_0000588801-mRNA-1">
    <property type="protein sequence ID" value="TCNE_0000588801-mRNA-1"/>
    <property type="gene ID" value="TCNE_0000588801"/>
</dbReference>
<keyword evidence="2" id="KW-1185">Reference proteome</keyword>
<dbReference type="AlphaFoldDB" id="A0A183UBL8"/>